<dbReference type="EMBL" id="BARU01011697">
    <property type="protein sequence ID" value="GAH32501.1"/>
    <property type="molecule type" value="Genomic_DNA"/>
</dbReference>
<dbReference type="AlphaFoldDB" id="X1EGT1"/>
<name>X1EGT1_9ZZZZ</name>
<proteinExistence type="predicted"/>
<protein>
    <submittedName>
        <fullName evidence="1">Uncharacterized protein</fullName>
    </submittedName>
</protein>
<reference evidence="1" key="1">
    <citation type="journal article" date="2014" name="Front. Microbiol.">
        <title>High frequency of phylogenetically diverse reductive dehalogenase-homologous genes in deep subseafloor sedimentary metagenomes.</title>
        <authorList>
            <person name="Kawai M."/>
            <person name="Futagami T."/>
            <person name="Toyoda A."/>
            <person name="Takaki Y."/>
            <person name="Nishi S."/>
            <person name="Hori S."/>
            <person name="Arai W."/>
            <person name="Tsubouchi T."/>
            <person name="Morono Y."/>
            <person name="Uchiyama I."/>
            <person name="Ito T."/>
            <person name="Fujiyama A."/>
            <person name="Inagaki F."/>
            <person name="Takami H."/>
        </authorList>
    </citation>
    <scope>NUCLEOTIDE SEQUENCE</scope>
    <source>
        <strain evidence="1">Expedition CK06-06</strain>
    </source>
</reference>
<organism evidence="1">
    <name type="scientific">marine sediment metagenome</name>
    <dbReference type="NCBI Taxonomy" id="412755"/>
    <lineage>
        <taxon>unclassified sequences</taxon>
        <taxon>metagenomes</taxon>
        <taxon>ecological metagenomes</taxon>
    </lineage>
</organism>
<feature type="non-terminal residue" evidence="1">
    <location>
        <position position="1"/>
    </location>
</feature>
<accession>X1EGT1</accession>
<gene>
    <name evidence="1" type="ORF">S03H2_21869</name>
</gene>
<sequence length="91" mass="10757">GLNSPFKIQEFSDQELKAELSQREEKRCQSNKPQMFTNPNYEKLKALGQEYIDTLFNEGRQKKDADYYFLETAMTALFGPGVWDWINERIQ</sequence>
<comment type="caution">
    <text evidence="1">The sequence shown here is derived from an EMBL/GenBank/DDBJ whole genome shotgun (WGS) entry which is preliminary data.</text>
</comment>
<evidence type="ECO:0000313" key="1">
    <source>
        <dbReference type="EMBL" id="GAH32501.1"/>
    </source>
</evidence>